<evidence type="ECO:0000256" key="2">
    <source>
        <dbReference type="ARBA" id="ARBA00022741"/>
    </source>
</evidence>
<dbReference type="RefSeq" id="WP_344135193.1">
    <property type="nucleotide sequence ID" value="NZ_BAAARA010000019.1"/>
</dbReference>
<gene>
    <name evidence="6" type="ORF">GCM10009854_40470</name>
</gene>
<dbReference type="InterPro" id="IPR011761">
    <property type="entry name" value="ATP-grasp"/>
</dbReference>
<name>A0ABN3GQ44_9PSEU</name>
<dbReference type="PANTHER" id="PTHR43334:SF1">
    <property type="entry name" value="3-HYDROXYPROPIONATE--COA LIGASE [ADP-FORMING]"/>
    <property type="match status" value="1"/>
</dbReference>
<dbReference type="Gene3D" id="3.40.50.261">
    <property type="entry name" value="Succinyl-CoA synthetase domains"/>
    <property type="match status" value="2"/>
</dbReference>
<keyword evidence="2 4" id="KW-0547">Nucleotide-binding</keyword>
<evidence type="ECO:0000256" key="1">
    <source>
        <dbReference type="ARBA" id="ARBA00022598"/>
    </source>
</evidence>
<dbReference type="InterPro" id="IPR016102">
    <property type="entry name" value="Succinyl-CoA_synth-like"/>
</dbReference>
<evidence type="ECO:0000256" key="3">
    <source>
        <dbReference type="ARBA" id="ARBA00022840"/>
    </source>
</evidence>
<dbReference type="InterPro" id="IPR036291">
    <property type="entry name" value="NAD(P)-bd_dom_sf"/>
</dbReference>
<comment type="caution">
    <text evidence="6">The sequence shown here is derived from an EMBL/GenBank/DDBJ whole genome shotgun (WGS) entry which is preliminary data.</text>
</comment>
<dbReference type="Pfam" id="PF13380">
    <property type="entry name" value="CoA_binding_2"/>
    <property type="match status" value="1"/>
</dbReference>
<proteinExistence type="predicted"/>
<evidence type="ECO:0000256" key="4">
    <source>
        <dbReference type="PROSITE-ProRule" id="PRU00409"/>
    </source>
</evidence>
<dbReference type="Proteomes" id="UP001501218">
    <property type="component" value="Unassembled WGS sequence"/>
</dbReference>
<dbReference type="Pfam" id="PF13549">
    <property type="entry name" value="ATP-grasp_5"/>
    <property type="match status" value="1"/>
</dbReference>
<accession>A0ABN3GQ44</accession>
<reference evidence="6 7" key="1">
    <citation type="journal article" date="2019" name="Int. J. Syst. Evol. Microbiol.">
        <title>The Global Catalogue of Microorganisms (GCM) 10K type strain sequencing project: providing services to taxonomists for standard genome sequencing and annotation.</title>
        <authorList>
            <consortium name="The Broad Institute Genomics Platform"/>
            <consortium name="The Broad Institute Genome Sequencing Center for Infectious Disease"/>
            <person name="Wu L."/>
            <person name="Ma J."/>
        </authorList>
    </citation>
    <scope>NUCLEOTIDE SEQUENCE [LARGE SCALE GENOMIC DNA]</scope>
    <source>
        <strain evidence="6 7">JCM 16221</strain>
    </source>
</reference>
<dbReference type="Pfam" id="PF13607">
    <property type="entry name" value="Succ_CoA_lig"/>
    <property type="match status" value="1"/>
</dbReference>
<dbReference type="SMART" id="SM00881">
    <property type="entry name" value="CoA_binding"/>
    <property type="match status" value="1"/>
</dbReference>
<dbReference type="InterPro" id="IPR032875">
    <property type="entry name" value="Succ_CoA_lig_flav_dom"/>
</dbReference>
<dbReference type="Gene3D" id="3.30.1490.20">
    <property type="entry name" value="ATP-grasp fold, A domain"/>
    <property type="match status" value="1"/>
</dbReference>
<organism evidence="6 7">
    <name type="scientific">Saccharopolyspora halophila</name>
    <dbReference type="NCBI Taxonomy" id="405551"/>
    <lineage>
        <taxon>Bacteria</taxon>
        <taxon>Bacillati</taxon>
        <taxon>Actinomycetota</taxon>
        <taxon>Actinomycetes</taxon>
        <taxon>Pseudonocardiales</taxon>
        <taxon>Pseudonocardiaceae</taxon>
        <taxon>Saccharopolyspora</taxon>
    </lineage>
</organism>
<dbReference type="Gene3D" id="3.40.50.720">
    <property type="entry name" value="NAD(P)-binding Rossmann-like Domain"/>
    <property type="match status" value="1"/>
</dbReference>
<dbReference type="InterPro" id="IPR051538">
    <property type="entry name" value="Acyl-CoA_Synth/Transferase"/>
</dbReference>
<keyword evidence="1 6" id="KW-0436">Ligase</keyword>
<dbReference type="SUPFAM" id="SSF56059">
    <property type="entry name" value="Glutathione synthetase ATP-binding domain-like"/>
    <property type="match status" value="1"/>
</dbReference>
<dbReference type="InterPro" id="IPR013815">
    <property type="entry name" value="ATP_grasp_subdomain_1"/>
</dbReference>
<dbReference type="Gene3D" id="3.30.470.20">
    <property type="entry name" value="ATP-grasp fold, B domain"/>
    <property type="match status" value="1"/>
</dbReference>
<dbReference type="GO" id="GO:0016874">
    <property type="term" value="F:ligase activity"/>
    <property type="evidence" value="ECO:0007669"/>
    <property type="project" value="UniProtKB-KW"/>
</dbReference>
<dbReference type="EMBL" id="BAAARA010000019">
    <property type="protein sequence ID" value="GAA2358020.1"/>
    <property type="molecule type" value="Genomic_DNA"/>
</dbReference>
<dbReference type="PANTHER" id="PTHR43334">
    <property type="entry name" value="ACETATE--COA LIGASE [ADP-FORMING]"/>
    <property type="match status" value="1"/>
</dbReference>
<sequence>MELTTQTAAPSRTQALAALFSPRSIAIVGASADREKYGNWLAERAVAGPRPAFLINARNSEVNGQPTFQRLGHVNDDVDLAVLAVPAAAFESAVDDALAAGVRAIVGITSGLGESGVDGRHLQESIAERVRAAGAVMLGPNCLGVLDTTTGLDATVNSFVPGPVALLSQSGNVAIDVGQQLAQHGLGISRFASLGNQADLDAADLIDACVEHEQTEAIAVYTEGVKDGRRFTESLARAESAGKPVVLLAAGRSQASARGAASHTGSMVSSQTVIQAACNAAGAELVASPYELANLMQALVTTNLPTGGRVAVFADGGGHAALASDALDQAGLSVDPFSDETHHRIGALLPNSGGTVNPIDTAGAGEKDPTVFVRVVEALGQANDVDATLLTGYLGGYGEYSVELAANEVEAARDLAAAVHRDQRCLVAQLMFDQSPAADALRSGGIAVYRHVEDAAWVLRRLAARQERKLTGVPPQVASEPQLERGDYWGARRALAEAGIPFVRAHRVETEAELVERARDLRYPLVLKALGDDHKSDRGGVMLNLRTEEQLVTAWADLQARLAPPAVSMEEMADLSAAVELIVGVRRDPTFGPLVLVGIGGIFTELLHDTVSALGPISTAQALDMFQRLRGACLLDGYRGKPSVNVAAAATLVAQLSEFAAAHPEIGEIECNPVAVTPHTAVALDARIILS</sequence>
<keyword evidence="3 4" id="KW-0067">ATP-binding</keyword>
<dbReference type="SUPFAM" id="SSF52210">
    <property type="entry name" value="Succinyl-CoA synthetase domains"/>
    <property type="match status" value="2"/>
</dbReference>
<evidence type="ECO:0000313" key="7">
    <source>
        <dbReference type="Proteomes" id="UP001501218"/>
    </source>
</evidence>
<dbReference type="InterPro" id="IPR003781">
    <property type="entry name" value="CoA-bd"/>
</dbReference>
<dbReference type="SUPFAM" id="SSF51735">
    <property type="entry name" value="NAD(P)-binding Rossmann-fold domains"/>
    <property type="match status" value="1"/>
</dbReference>
<dbReference type="PROSITE" id="PS50975">
    <property type="entry name" value="ATP_GRASP"/>
    <property type="match status" value="1"/>
</dbReference>
<evidence type="ECO:0000313" key="6">
    <source>
        <dbReference type="EMBL" id="GAA2358020.1"/>
    </source>
</evidence>
<keyword evidence="7" id="KW-1185">Reference proteome</keyword>
<feature type="domain" description="ATP-grasp" evidence="5">
    <location>
        <begin position="492"/>
        <end position="539"/>
    </location>
</feature>
<protein>
    <submittedName>
        <fullName evidence="6">Acetate--CoA ligase family protein</fullName>
    </submittedName>
</protein>
<evidence type="ECO:0000259" key="5">
    <source>
        <dbReference type="PROSITE" id="PS50975"/>
    </source>
</evidence>